<feature type="non-terminal residue" evidence="1">
    <location>
        <position position="150"/>
    </location>
</feature>
<protein>
    <submittedName>
        <fullName evidence="1">Uncharacterized protein</fullName>
    </submittedName>
</protein>
<dbReference type="AlphaFoldDB" id="G7Q118"/>
<dbReference type="Proteomes" id="UP000009130">
    <property type="component" value="Chromosome 20"/>
</dbReference>
<evidence type="ECO:0000313" key="1">
    <source>
        <dbReference type="EMBL" id="EHH60356.1"/>
    </source>
</evidence>
<gene>
    <name evidence="1" type="ORF">EGM_11701</name>
</gene>
<name>G7Q118_MACFA</name>
<feature type="non-terminal residue" evidence="1">
    <location>
        <position position="1"/>
    </location>
</feature>
<dbReference type="EMBL" id="CM001295">
    <property type="protein sequence ID" value="EHH60356.1"/>
    <property type="molecule type" value="Genomic_DNA"/>
</dbReference>
<organism>
    <name type="scientific">Macaca fascicularis</name>
    <name type="common">Crab-eating macaque</name>
    <name type="synonym">Cynomolgus monkey</name>
    <dbReference type="NCBI Taxonomy" id="9541"/>
    <lineage>
        <taxon>Eukaryota</taxon>
        <taxon>Metazoa</taxon>
        <taxon>Chordata</taxon>
        <taxon>Craniata</taxon>
        <taxon>Vertebrata</taxon>
        <taxon>Euteleostomi</taxon>
        <taxon>Mammalia</taxon>
        <taxon>Eutheria</taxon>
        <taxon>Euarchontoglires</taxon>
        <taxon>Primates</taxon>
        <taxon>Haplorrhini</taxon>
        <taxon>Catarrhini</taxon>
        <taxon>Cercopithecidae</taxon>
        <taxon>Cercopithecinae</taxon>
        <taxon>Macaca</taxon>
    </lineage>
</organism>
<proteinExistence type="predicted"/>
<accession>G7Q118</accession>
<reference evidence="1" key="1">
    <citation type="journal article" date="2011" name="Nat. Biotechnol.">
        <title>Genome sequencing and comparison of two nonhuman primate animal models, the cynomolgus and Chinese rhesus macaques.</title>
        <authorList>
            <person name="Yan G."/>
            <person name="Zhang G."/>
            <person name="Fang X."/>
            <person name="Zhang Y."/>
            <person name="Li C."/>
            <person name="Ling F."/>
            <person name="Cooper D.N."/>
            <person name="Li Q."/>
            <person name="Li Y."/>
            <person name="van Gool A.J."/>
            <person name="Du H."/>
            <person name="Chen J."/>
            <person name="Chen R."/>
            <person name="Zhang P."/>
            <person name="Huang Z."/>
            <person name="Thompson J.R."/>
            <person name="Meng Y."/>
            <person name="Bai Y."/>
            <person name="Wang J."/>
            <person name="Zhuo M."/>
            <person name="Wang T."/>
            <person name="Huang Y."/>
            <person name="Wei L."/>
            <person name="Li J."/>
            <person name="Wang Z."/>
            <person name="Hu H."/>
            <person name="Yang P."/>
            <person name="Le L."/>
            <person name="Stenson P.D."/>
            <person name="Li B."/>
            <person name="Liu X."/>
            <person name="Ball E.V."/>
            <person name="An N."/>
            <person name="Huang Q."/>
            <person name="Zhang Y."/>
            <person name="Fan W."/>
            <person name="Zhang X."/>
            <person name="Li Y."/>
            <person name="Wang W."/>
            <person name="Katze M.G."/>
            <person name="Su B."/>
            <person name="Nielsen R."/>
            <person name="Yang H."/>
            <person name="Wang J."/>
            <person name="Wang X."/>
            <person name="Wang J."/>
        </authorList>
    </citation>
    <scope>NUCLEOTIDE SEQUENCE [LARGE SCALE GENOMIC DNA]</scope>
    <source>
        <strain evidence="1">CE-4</strain>
    </source>
</reference>
<sequence>GEKTPGQEVTVIKNMGFSVKTLAFRIEPFSHKVLGALSLAEVFPQEMKQEIHQAFMGHGVPCHYTCFLLHPEDNTLEHFSVPHSVQELQEGSVLCKVAVEPNTLCEAHLQVDQGGDLHKSTNVDPSDASNRAEGSFLSFLSIFTGGDMGG</sequence>